<keyword evidence="3" id="KW-1185">Reference proteome</keyword>
<evidence type="ECO:0000313" key="2">
    <source>
        <dbReference type="EMBL" id="CAB0019009.1"/>
    </source>
</evidence>
<feature type="compositionally biased region" description="Acidic residues" evidence="1">
    <location>
        <begin position="269"/>
        <end position="279"/>
    </location>
</feature>
<feature type="compositionally biased region" description="Low complexity" evidence="1">
    <location>
        <begin position="329"/>
        <end position="341"/>
    </location>
</feature>
<protein>
    <recommendedName>
        <fullName evidence="4">Reverse transcriptase Ty1/copia-type domain-containing protein</fullName>
    </recommendedName>
</protein>
<feature type="compositionally biased region" description="Acidic residues" evidence="1">
    <location>
        <begin position="212"/>
        <end position="225"/>
    </location>
</feature>
<feature type="compositionally biased region" description="Basic and acidic residues" evidence="1">
    <location>
        <begin position="243"/>
        <end position="263"/>
    </location>
</feature>
<evidence type="ECO:0008006" key="4">
    <source>
        <dbReference type="Google" id="ProtNLM"/>
    </source>
</evidence>
<dbReference type="AlphaFoldDB" id="A0A6H5HLM1"/>
<evidence type="ECO:0000256" key="1">
    <source>
        <dbReference type="SAM" id="MobiDB-lite"/>
    </source>
</evidence>
<reference evidence="2 3" key="1">
    <citation type="submission" date="2020-02" db="EMBL/GenBank/DDBJ databases">
        <authorList>
            <person name="Ferguson B K."/>
        </authorList>
    </citation>
    <scope>NUCLEOTIDE SEQUENCE [LARGE SCALE GENOMIC DNA]</scope>
</reference>
<organism evidence="2 3">
    <name type="scientific">Nesidiocoris tenuis</name>
    <dbReference type="NCBI Taxonomy" id="355587"/>
    <lineage>
        <taxon>Eukaryota</taxon>
        <taxon>Metazoa</taxon>
        <taxon>Ecdysozoa</taxon>
        <taxon>Arthropoda</taxon>
        <taxon>Hexapoda</taxon>
        <taxon>Insecta</taxon>
        <taxon>Pterygota</taxon>
        <taxon>Neoptera</taxon>
        <taxon>Paraneoptera</taxon>
        <taxon>Hemiptera</taxon>
        <taxon>Heteroptera</taxon>
        <taxon>Panheteroptera</taxon>
        <taxon>Cimicomorpha</taxon>
        <taxon>Miridae</taxon>
        <taxon>Dicyphina</taxon>
        <taxon>Nesidiocoris</taxon>
    </lineage>
</organism>
<feature type="compositionally biased region" description="Basic and acidic residues" evidence="1">
    <location>
        <begin position="280"/>
        <end position="311"/>
    </location>
</feature>
<dbReference type="CDD" id="cd09272">
    <property type="entry name" value="RNase_HI_RT_Ty1"/>
    <property type="match status" value="1"/>
</dbReference>
<evidence type="ECO:0000313" key="3">
    <source>
        <dbReference type="Proteomes" id="UP000479000"/>
    </source>
</evidence>
<name>A0A6H5HLM1_9HEMI</name>
<feature type="region of interest" description="Disordered" evidence="1">
    <location>
        <begin position="212"/>
        <end position="360"/>
    </location>
</feature>
<dbReference type="OrthoDB" id="6625683at2759"/>
<feature type="compositionally biased region" description="Basic and acidic residues" evidence="1">
    <location>
        <begin position="343"/>
        <end position="352"/>
    </location>
</feature>
<dbReference type="PANTHER" id="PTHR11439:SF483">
    <property type="entry name" value="PEPTIDE SYNTHASE GLIP-LIKE, PUTATIVE (AFU_ORTHOLOGUE AFUA_3G12920)-RELATED"/>
    <property type="match status" value="1"/>
</dbReference>
<dbReference type="EMBL" id="CADCXU010033655">
    <property type="protein sequence ID" value="CAB0019009.1"/>
    <property type="molecule type" value="Genomic_DNA"/>
</dbReference>
<accession>A0A6H5HLM1</accession>
<sequence length="360" mass="40104">MYLSTSTRPDISHTISSLNYLKEHWRAVKRVFRYLQGTQNYALTYSRSEKSELQGYVDADWGSCVEDKRSYTGYVFLYAGGAISWEARKQKTVALSSTEAEYMAMTEATKEAICLKNLLADLNVIKPEEPVSLKNDNCGAQELAQNPEFEKVVSVTTLHTTCSRMRPMAASRLIRSANGTISKPSSAIKRFPLKKLNKNLADFKISEMDEWIDSDDDSSNDEGEDGEKAEKKTTNKTNIVCSDSDKDQKAVKEMKGVEEESALRKLLTSDEDEDEEEEKKEEAGKEDAKKDGKEAADKTDAKDNNSKEKDSKKRKRPKKKAVDKKKPADGSTSDSSSASSDSEVEKAAKESGKSVASLIY</sequence>
<dbReference type="PANTHER" id="PTHR11439">
    <property type="entry name" value="GAG-POL-RELATED RETROTRANSPOSON"/>
    <property type="match status" value="1"/>
</dbReference>
<dbReference type="Proteomes" id="UP000479000">
    <property type="component" value="Unassembled WGS sequence"/>
</dbReference>
<feature type="compositionally biased region" description="Basic residues" evidence="1">
    <location>
        <begin position="312"/>
        <end position="323"/>
    </location>
</feature>
<gene>
    <name evidence="2" type="ORF">NTEN_LOCUS22721</name>
</gene>
<proteinExistence type="predicted"/>